<dbReference type="RefSeq" id="XP_045955563.1">
    <property type="nucleotide sequence ID" value="XM_046108944.1"/>
</dbReference>
<accession>A0A9P8ZUD9</accession>
<dbReference type="GO" id="GO:0016020">
    <property type="term" value="C:membrane"/>
    <property type="evidence" value="ECO:0007669"/>
    <property type="project" value="UniProtKB-SubCell"/>
</dbReference>
<dbReference type="OrthoDB" id="2496787at2759"/>
<evidence type="ECO:0000256" key="4">
    <source>
        <dbReference type="ARBA" id="ARBA00023136"/>
    </source>
</evidence>
<dbReference type="InterPro" id="IPR052337">
    <property type="entry name" value="SAT4-like"/>
</dbReference>
<feature type="transmembrane region" description="Helical" evidence="6">
    <location>
        <begin position="251"/>
        <end position="275"/>
    </location>
</feature>
<evidence type="ECO:0000256" key="2">
    <source>
        <dbReference type="ARBA" id="ARBA00022692"/>
    </source>
</evidence>
<dbReference type="PANTHER" id="PTHR33048:SF47">
    <property type="entry name" value="INTEGRAL MEMBRANE PROTEIN-RELATED"/>
    <property type="match status" value="1"/>
</dbReference>
<feature type="transmembrane region" description="Helical" evidence="6">
    <location>
        <begin position="137"/>
        <end position="161"/>
    </location>
</feature>
<dbReference type="GeneID" id="70137835"/>
<reference evidence="9" key="1">
    <citation type="journal article" date="2021" name="Nat. Commun.">
        <title>Genetic determinants of endophytism in the Arabidopsis root mycobiome.</title>
        <authorList>
            <person name="Mesny F."/>
            <person name="Miyauchi S."/>
            <person name="Thiergart T."/>
            <person name="Pickel B."/>
            <person name="Atanasova L."/>
            <person name="Karlsson M."/>
            <person name="Huettel B."/>
            <person name="Barry K.W."/>
            <person name="Haridas S."/>
            <person name="Chen C."/>
            <person name="Bauer D."/>
            <person name="Andreopoulos W."/>
            <person name="Pangilinan J."/>
            <person name="LaButti K."/>
            <person name="Riley R."/>
            <person name="Lipzen A."/>
            <person name="Clum A."/>
            <person name="Drula E."/>
            <person name="Henrissat B."/>
            <person name="Kohler A."/>
            <person name="Grigoriev I.V."/>
            <person name="Martin F.M."/>
            <person name="Hacquard S."/>
        </authorList>
    </citation>
    <scope>NUCLEOTIDE SEQUENCE</scope>
    <source>
        <strain evidence="9">MPI-SDFR-AT-0073</strain>
    </source>
</reference>
<evidence type="ECO:0000259" key="8">
    <source>
        <dbReference type="Pfam" id="PF20684"/>
    </source>
</evidence>
<dbReference type="AlphaFoldDB" id="A0A9P8ZUD9"/>
<comment type="similarity">
    <text evidence="5">Belongs to the SAT4 family.</text>
</comment>
<organism evidence="9 10">
    <name type="scientific">Truncatella angustata</name>
    <dbReference type="NCBI Taxonomy" id="152316"/>
    <lineage>
        <taxon>Eukaryota</taxon>
        <taxon>Fungi</taxon>
        <taxon>Dikarya</taxon>
        <taxon>Ascomycota</taxon>
        <taxon>Pezizomycotina</taxon>
        <taxon>Sordariomycetes</taxon>
        <taxon>Xylariomycetidae</taxon>
        <taxon>Amphisphaeriales</taxon>
        <taxon>Sporocadaceae</taxon>
        <taxon>Truncatella</taxon>
    </lineage>
</organism>
<keyword evidence="10" id="KW-1185">Reference proteome</keyword>
<feature type="domain" description="Rhodopsin" evidence="8">
    <location>
        <begin position="144"/>
        <end position="315"/>
    </location>
</feature>
<evidence type="ECO:0000256" key="6">
    <source>
        <dbReference type="SAM" id="Phobius"/>
    </source>
</evidence>
<name>A0A9P8ZUD9_9PEZI</name>
<evidence type="ECO:0000313" key="10">
    <source>
        <dbReference type="Proteomes" id="UP000758603"/>
    </source>
</evidence>
<comment type="subcellular location">
    <subcellularLocation>
        <location evidence="1">Membrane</location>
        <topology evidence="1">Multi-pass membrane protein</topology>
    </subcellularLocation>
</comment>
<keyword evidence="7" id="KW-0732">Signal</keyword>
<dbReference type="PANTHER" id="PTHR33048">
    <property type="entry name" value="PTH11-LIKE INTEGRAL MEMBRANE PROTEIN (AFU_ORTHOLOGUE AFUA_5G11245)"/>
    <property type="match status" value="1"/>
</dbReference>
<keyword evidence="4 6" id="KW-0472">Membrane</keyword>
<evidence type="ECO:0000313" key="9">
    <source>
        <dbReference type="EMBL" id="KAH6649056.1"/>
    </source>
</evidence>
<feature type="transmembrane region" description="Helical" evidence="6">
    <location>
        <begin position="216"/>
        <end position="239"/>
    </location>
</feature>
<keyword evidence="3 6" id="KW-1133">Transmembrane helix</keyword>
<evidence type="ECO:0000256" key="1">
    <source>
        <dbReference type="ARBA" id="ARBA00004141"/>
    </source>
</evidence>
<dbReference type="Proteomes" id="UP000758603">
    <property type="component" value="Unassembled WGS sequence"/>
</dbReference>
<feature type="transmembrane region" description="Helical" evidence="6">
    <location>
        <begin position="168"/>
        <end position="196"/>
    </location>
</feature>
<dbReference type="InterPro" id="IPR049326">
    <property type="entry name" value="Rhodopsin_dom_fungi"/>
</dbReference>
<feature type="chain" id="PRO_5040485124" description="Rhodopsin domain-containing protein" evidence="7">
    <location>
        <begin position="18"/>
        <end position="407"/>
    </location>
</feature>
<feature type="signal peptide" evidence="7">
    <location>
        <begin position="1"/>
        <end position="17"/>
    </location>
</feature>
<evidence type="ECO:0000256" key="5">
    <source>
        <dbReference type="ARBA" id="ARBA00038359"/>
    </source>
</evidence>
<keyword evidence="2 6" id="KW-0812">Transmembrane</keyword>
<feature type="transmembrane region" description="Helical" evidence="6">
    <location>
        <begin position="287"/>
        <end position="307"/>
    </location>
</feature>
<evidence type="ECO:0000256" key="7">
    <source>
        <dbReference type="SAM" id="SignalP"/>
    </source>
</evidence>
<sequence>MLFWSMCKQLLWIPLNAESFCGRGENSARGPGPQGWVATWHGRVRSCAICLDIGSSARQNVRSNYLGNFDEAFGELKKAHECVKILEQCQVLEQDTAMENTTTRREATSTQSIQPTIASRPLVRTSISCPRCCVIDLLAVLGNYVLALYRVSLLFFLIRVFSVPKFRIIWWAVMGWVVLSVVTIILIILFQCWPINYNWEGVFGNFGEHKCFDTNVLAYAAAGMGIAQDVTILILPLPIIAQLNMPRRKRLLTLFMFSVGIFVVLASCFRLHYLTQFAKSLNPTWDYINLVIWTSLQVKVTVVVLCLPTVKMIFAKLIPSVFGTNQKSTTTNTFTPHSGSRSARRNKYEDLSDNAASLQTALQPWESDIELCSDVESVLSYSPTTHNDEVKTGTVAFALPTPERGWR</sequence>
<comment type="caution">
    <text evidence="9">The sequence shown here is derived from an EMBL/GenBank/DDBJ whole genome shotgun (WGS) entry which is preliminary data.</text>
</comment>
<dbReference type="EMBL" id="JAGPXC010000007">
    <property type="protein sequence ID" value="KAH6649056.1"/>
    <property type="molecule type" value="Genomic_DNA"/>
</dbReference>
<evidence type="ECO:0000256" key="3">
    <source>
        <dbReference type="ARBA" id="ARBA00022989"/>
    </source>
</evidence>
<protein>
    <recommendedName>
        <fullName evidence="8">Rhodopsin domain-containing protein</fullName>
    </recommendedName>
</protein>
<dbReference type="Pfam" id="PF20684">
    <property type="entry name" value="Fung_rhodopsin"/>
    <property type="match status" value="1"/>
</dbReference>
<proteinExistence type="inferred from homology"/>
<gene>
    <name evidence="9" type="ORF">BKA67DRAFT_682194</name>
</gene>